<keyword evidence="1" id="KW-0812">Transmembrane</keyword>
<gene>
    <name evidence="2" type="ORF">G3570_02455</name>
</gene>
<keyword evidence="1" id="KW-1133">Transmembrane helix</keyword>
<dbReference type="EMBL" id="JAALLT010000001">
    <property type="protein sequence ID" value="NGP75478.1"/>
    <property type="molecule type" value="Genomic_DNA"/>
</dbReference>
<proteinExistence type="predicted"/>
<keyword evidence="3" id="KW-1185">Reference proteome</keyword>
<name>A0A6M1STQ5_9BACT</name>
<sequence length="156" mass="17341">MNNRSASTIYGFVFIALASLLVFIGCNDGDNPVNPCPDPNNIDCLEKDGRLYGLWVTPTCDAKQDTILVSRPANLRTKTNACGTCNNGNELAFDNEWIWDQLEENSKIKLTSEIARQCGIVIENPQVSETEVDYSISANGDTLFWGINREIYVKTN</sequence>
<accession>A0A6M1STQ5</accession>
<dbReference type="AlphaFoldDB" id="A0A6M1STQ5"/>
<organism evidence="2 3">
    <name type="scientific">Halalkalibaculum roseum</name>
    <dbReference type="NCBI Taxonomy" id="2709311"/>
    <lineage>
        <taxon>Bacteria</taxon>
        <taxon>Pseudomonadati</taxon>
        <taxon>Balneolota</taxon>
        <taxon>Balneolia</taxon>
        <taxon>Balneolales</taxon>
        <taxon>Balneolaceae</taxon>
        <taxon>Halalkalibaculum</taxon>
    </lineage>
</organism>
<protein>
    <recommendedName>
        <fullName evidence="4">Lipoprotein</fullName>
    </recommendedName>
</protein>
<dbReference type="RefSeq" id="WP_165138815.1">
    <property type="nucleotide sequence ID" value="NZ_JAALLT010000001.1"/>
</dbReference>
<dbReference type="Proteomes" id="UP000473278">
    <property type="component" value="Unassembled WGS sequence"/>
</dbReference>
<keyword evidence="1" id="KW-0472">Membrane</keyword>
<evidence type="ECO:0008006" key="4">
    <source>
        <dbReference type="Google" id="ProtNLM"/>
    </source>
</evidence>
<comment type="caution">
    <text evidence="2">The sequence shown here is derived from an EMBL/GenBank/DDBJ whole genome shotgun (WGS) entry which is preliminary data.</text>
</comment>
<evidence type="ECO:0000256" key="1">
    <source>
        <dbReference type="SAM" id="Phobius"/>
    </source>
</evidence>
<dbReference type="PROSITE" id="PS51257">
    <property type="entry name" value="PROKAR_LIPOPROTEIN"/>
    <property type="match status" value="1"/>
</dbReference>
<evidence type="ECO:0000313" key="2">
    <source>
        <dbReference type="EMBL" id="NGP75478.1"/>
    </source>
</evidence>
<feature type="transmembrane region" description="Helical" evidence="1">
    <location>
        <begin position="7"/>
        <end position="25"/>
    </location>
</feature>
<evidence type="ECO:0000313" key="3">
    <source>
        <dbReference type="Proteomes" id="UP000473278"/>
    </source>
</evidence>
<reference evidence="2 3" key="1">
    <citation type="submission" date="2020-02" db="EMBL/GenBank/DDBJ databases">
        <title>Balneolaceae bacterium YR4-1, complete genome.</title>
        <authorList>
            <person name="Li Y."/>
            <person name="Wu S."/>
        </authorList>
    </citation>
    <scope>NUCLEOTIDE SEQUENCE [LARGE SCALE GENOMIC DNA]</scope>
    <source>
        <strain evidence="2 3">YR4-1</strain>
    </source>
</reference>